<organism evidence="1 2">
    <name type="scientific">Pristionchus pacificus</name>
    <name type="common">Parasitic nematode worm</name>
    <dbReference type="NCBI Taxonomy" id="54126"/>
    <lineage>
        <taxon>Eukaryota</taxon>
        <taxon>Metazoa</taxon>
        <taxon>Ecdysozoa</taxon>
        <taxon>Nematoda</taxon>
        <taxon>Chromadorea</taxon>
        <taxon>Rhabditida</taxon>
        <taxon>Rhabditina</taxon>
        <taxon>Diplogasteromorpha</taxon>
        <taxon>Diplogasteroidea</taxon>
        <taxon>Neodiplogasteridae</taxon>
        <taxon>Pristionchus</taxon>
    </lineage>
</organism>
<dbReference type="SMART" id="SM00034">
    <property type="entry name" value="CLECT"/>
    <property type="match status" value="1"/>
</dbReference>
<keyword evidence="2" id="KW-1185">Reference proteome</keyword>
<dbReference type="InterPro" id="IPR002035">
    <property type="entry name" value="VWF_A"/>
</dbReference>
<accession>A0A8R1YXE7</accession>
<dbReference type="Proteomes" id="UP000005239">
    <property type="component" value="Unassembled WGS sequence"/>
</dbReference>
<dbReference type="SUPFAM" id="SSF56436">
    <property type="entry name" value="C-type lectin-like"/>
    <property type="match status" value="1"/>
</dbReference>
<sequence>MGLNKPILLCLLAIGAHASVVSRGEAKHKVVDSMDYYNWWDSSTATDGYEETDPYCQCGLDKKFGMPDGWDSTELWVDVVIILDTSEAMGDVALVDASSLIESFIGTDDGDVMITDTKADYYTRVGLIAMSDKAQVIYNLNMTKSDKVTGKVQIQKGLKQIDVLSAFNAALSMFADGLKTQPDRANTRQVIYYMTDSDPTFDPRPLEGFKASQGKIIVNDFLEPGDVPRPGLKDLASDGYYFTDIQYNYMATIQLFCKANCYCRPDKNRVAYPGHNSDPAVNAAGGCFRVVPAGVPYSKMRANCEDGLIASIHDSDKAAFVSKQFTSAAPGSDYFWIGYSKGDSGWTWEDKSTNPYTNWDTANGEPSSNSVAKCAYVDTTTAGLYWYFSVSGRVAKDESDDGMRNGIVRRIL</sequence>
<gene>
    <name evidence="1" type="primary">WBGene00280106</name>
</gene>
<dbReference type="PROSITE" id="PS50234">
    <property type="entry name" value="VWFA"/>
    <property type="match status" value="1"/>
</dbReference>
<evidence type="ECO:0000313" key="2">
    <source>
        <dbReference type="Proteomes" id="UP000005239"/>
    </source>
</evidence>
<reference evidence="1" key="2">
    <citation type="submission" date="2022-06" db="UniProtKB">
        <authorList>
            <consortium name="EnsemblMetazoa"/>
        </authorList>
    </citation>
    <scope>IDENTIFICATION</scope>
    <source>
        <strain evidence="1">PS312</strain>
    </source>
</reference>
<dbReference type="OrthoDB" id="7357196at2759"/>
<accession>A0A2A6CMV9</accession>
<dbReference type="SUPFAM" id="SSF53300">
    <property type="entry name" value="vWA-like"/>
    <property type="match status" value="1"/>
</dbReference>
<proteinExistence type="predicted"/>
<dbReference type="EnsemblMetazoa" id="PPA41737.1">
    <property type="protein sequence ID" value="PPA41737.1"/>
    <property type="gene ID" value="WBGene00280106"/>
</dbReference>
<dbReference type="InterPro" id="IPR001304">
    <property type="entry name" value="C-type_lectin-like"/>
</dbReference>
<dbReference type="InterPro" id="IPR016187">
    <property type="entry name" value="CTDL_fold"/>
</dbReference>
<dbReference type="AlphaFoldDB" id="A0A2A6CMV9"/>
<protein>
    <submittedName>
        <fullName evidence="1">C-type lectin</fullName>
    </submittedName>
</protein>
<dbReference type="Gene3D" id="3.40.50.410">
    <property type="entry name" value="von Willebrand factor, type A domain"/>
    <property type="match status" value="1"/>
</dbReference>
<dbReference type="Pfam" id="PF13519">
    <property type="entry name" value="VWA_2"/>
    <property type="match status" value="1"/>
</dbReference>
<dbReference type="PROSITE" id="PS50041">
    <property type="entry name" value="C_TYPE_LECTIN_2"/>
    <property type="match status" value="1"/>
</dbReference>
<name>A0A2A6CMV9_PRIPA</name>
<dbReference type="CDD" id="cd00037">
    <property type="entry name" value="CLECT"/>
    <property type="match status" value="1"/>
</dbReference>
<dbReference type="Pfam" id="PF00059">
    <property type="entry name" value="Lectin_C"/>
    <property type="match status" value="1"/>
</dbReference>
<dbReference type="CDD" id="cd00198">
    <property type="entry name" value="vWFA"/>
    <property type="match status" value="1"/>
</dbReference>
<dbReference type="SMART" id="SM00327">
    <property type="entry name" value="VWA"/>
    <property type="match status" value="1"/>
</dbReference>
<dbReference type="PANTHER" id="PTHR31024">
    <property type="entry name" value="C-TYPE LECTIN"/>
    <property type="match status" value="1"/>
</dbReference>
<evidence type="ECO:0000313" key="1">
    <source>
        <dbReference type="EnsemblMetazoa" id="PPA41737.1"/>
    </source>
</evidence>
<dbReference type="Gene3D" id="3.10.100.10">
    <property type="entry name" value="Mannose-Binding Protein A, subunit A"/>
    <property type="match status" value="1"/>
</dbReference>
<dbReference type="InterPro" id="IPR036465">
    <property type="entry name" value="vWFA_dom_sf"/>
</dbReference>
<dbReference type="InterPro" id="IPR016186">
    <property type="entry name" value="C-type_lectin-like/link_sf"/>
</dbReference>
<dbReference type="PANTHER" id="PTHR31024:SF3">
    <property type="entry name" value="C-TYPE LECTIN-RELATED"/>
    <property type="match status" value="1"/>
</dbReference>
<reference evidence="2" key="1">
    <citation type="journal article" date="2008" name="Nat. Genet.">
        <title>The Pristionchus pacificus genome provides a unique perspective on nematode lifestyle and parasitism.</title>
        <authorList>
            <person name="Dieterich C."/>
            <person name="Clifton S.W."/>
            <person name="Schuster L.N."/>
            <person name="Chinwalla A."/>
            <person name="Delehaunty K."/>
            <person name="Dinkelacker I."/>
            <person name="Fulton L."/>
            <person name="Fulton R."/>
            <person name="Godfrey J."/>
            <person name="Minx P."/>
            <person name="Mitreva M."/>
            <person name="Roeseler W."/>
            <person name="Tian H."/>
            <person name="Witte H."/>
            <person name="Yang S.P."/>
            <person name="Wilson R.K."/>
            <person name="Sommer R.J."/>
        </authorList>
    </citation>
    <scope>NUCLEOTIDE SEQUENCE [LARGE SCALE GENOMIC DNA]</scope>
    <source>
        <strain evidence="2">PS312</strain>
    </source>
</reference>